<comment type="catalytic activity">
    <reaction evidence="1">
        <text>The enzyme specifically hydrolyzes (1-&gt;4)-beta-D-galactosidic linkages in type I arabinogalactans.</text>
        <dbReference type="EC" id="3.2.1.89"/>
    </reaction>
</comment>
<evidence type="ECO:0000313" key="7">
    <source>
        <dbReference type="EMBL" id="ADR64673.1"/>
    </source>
</evidence>
<organism evidence="7">
    <name type="scientific">uncultured microorganism</name>
    <dbReference type="NCBI Taxonomy" id="358574"/>
    <lineage>
        <taxon>unclassified sequences</taxon>
        <taxon>environmental samples</taxon>
    </lineage>
</organism>
<evidence type="ECO:0000256" key="3">
    <source>
        <dbReference type="ARBA" id="ARBA00012556"/>
    </source>
</evidence>
<dbReference type="CAZy" id="GH53">
    <property type="family name" value="Glycoside Hydrolase Family 53"/>
</dbReference>
<dbReference type="AlphaFoldDB" id="E5F2L8"/>
<reference evidence="7" key="2">
    <citation type="journal article" date="2012" name="Biosci. Biotechnol. Biochem.">
        <title>Identification and characterization of a cellulase-encoding gene from the buffalo rumen metagenomic library.</title>
        <authorList>
            <person name="Nguyen N.H."/>
            <person name="Maruset L."/>
            <person name="Uengwetwanit T."/>
            <person name="Mhuantong W."/>
            <person name="Harnpicharnchai P."/>
            <person name="Champreda V."/>
            <person name="Tanapongpipat S."/>
            <person name="Jirajaroenrat K."/>
            <person name="Rakshit S.K."/>
            <person name="Eurwilaichitr L."/>
            <person name="Pongpattanakitshote S."/>
        </authorList>
    </citation>
    <scope>NUCLEOTIDE SEQUENCE</scope>
</reference>
<comment type="similarity">
    <text evidence="2">Belongs to the glycosyl hydrolase 53 family.</text>
</comment>
<keyword evidence="4 7" id="KW-0378">Hydrolase</keyword>
<dbReference type="GO" id="GO:0031218">
    <property type="term" value="F:arabinogalactan endo-1,4-beta-galactosidase activity"/>
    <property type="evidence" value="ECO:0007669"/>
    <property type="project" value="UniProtKB-EC"/>
</dbReference>
<dbReference type="EMBL" id="HM147838">
    <property type="protein sequence ID" value="ADR64673.1"/>
    <property type="molecule type" value="Genomic_DNA"/>
</dbReference>
<dbReference type="InterPro" id="IPR011683">
    <property type="entry name" value="Glyco_hydro_53"/>
</dbReference>
<dbReference type="GO" id="GO:0015926">
    <property type="term" value="F:glucosidase activity"/>
    <property type="evidence" value="ECO:0007669"/>
    <property type="project" value="InterPro"/>
</dbReference>
<evidence type="ECO:0000256" key="6">
    <source>
        <dbReference type="SAM" id="MobiDB-lite"/>
    </source>
</evidence>
<evidence type="ECO:0000256" key="4">
    <source>
        <dbReference type="ARBA" id="ARBA00022801"/>
    </source>
</evidence>
<dbReference type="PROSITE" id="PS51257">
    <property type="entry name" value="PROKAR_LIPOPROTEIN"/>
    <property type="match status" value="1"/>
</dbReference>
<dbReference type="GO" id="GO:0045490">
    <property type="term" value="P:pectin catabolic process"/>
    <property type="evidence" value="ECO:0007669"/>
    <property type="project" value="TreeGrafter"/>
</dbReference>
<evidence type="ECO:0000256" key="5">
    <source>
        <dbReference type="ARBA" id="ARBA00023295"/>
    </source>
</evidence>
<dbReference type="Gene3D" id="3.20.20.80">
    <property type="entry name" value="Glycosidases"/>
    <property type="match status" value="1"/>
</dbReference>
<name>E5F2L8_9ZZZZ</name>
<feature type="region of interest" description="Disordered" evidence="6">
    <location>
        <begin position="32"/>
        <end position="157"/>
    </location>
</feature>
<keyword evidence="5" id="KW-0326">Glycosidase</keyword>
<dbReference type="PANTHER" id="PTHR34983">
    <property type="entry name" value="ARABINOGALACTAN ENDO-BETA-1,4-GALACTANASE A"/>
    <property type="match status" value="1"/>
</dbReference>
<dbReference type="InterPro" id="IPR017853">
    <property type="entry name" value="GH"/>
</dbReference>
<feature type="compositionally biased region" description="Low complexity" evidence="6">
    <location>
        <begin position="35"/>
        <end position="157"/>
    </location>
</feature>
<protein>
    <recommendedName>
        <fullName evidence="3">arabinogalactan endo-beta-1,4-galactanase</fullName>
        <ecNumber evidence="3">3.2.1.89</ecNumber>
    </recommendedName>
</protein>
<dbReference type="PANTHER" id="PTHR34983:SF1">
    <property type="entry name" value="ARABINOGALACTAN ENDO-BETA-1,4-GALACTANASE A"/>
    <property type="match status" value="1"/>
</dbReference>
<accession>E5F2L8</accession>
<proteinExistence type="inferred from homology"/>
<reference evidence="7" key="1">
    <citation type="submission" date="2010-04" db="EMBL/GenBank/DDBJ databases">
        <authorList>
            <person name="Nguyen Nhung H."/>
            <person name="Marusact L."/>
            <person name="Uengwetwanit T."/>
            <person name="Harnpicharnchai P."/>
            <person name="Pongpattanakitshote S."/>
            <person name="Tanapongpipat S."/>
            <person name="Jirajaroenrat K."/>
            <person name="Rakshit S."/>
            <person name="Eurwilaichitr L."/>
        </authorList>
    </citation>
    <scope>NUCLEOTIDE SEQUENCE</scope>
</reference>
<evidence type="ECO:0000256" key="1">
    <source>
        <dbReference type="ARBA" id="ARBA00001695"/>
    </source>
</evidence>
<dbReference type="EC" id="3.2.1.89" evidence="3"/>
<sequence>MNLKKSVVFGLACVSFAAFVVGCGDDPASSPDFTLSSSSCHSGLDSESSSSSVSLSNAEGSSSSLNTDSISSSSLQNDKSSSSRYSELDSESSSSKQVSSSSSWSGAIGSSSGLNTNSSSSSSSQNDKSSSSRHSGHLSSLGGDDPESSSSLAPSSSSALPVKIDFFNGADISEVQEYERNNTKFYDVDGKESDIFTILKNHGFNSIRLRTFVSPKTKYGYAASGCGHDAEAYGDKEHVVAFAKKVKAAGMGLLVDIHYSDVWADPGKQIIPERWRNVNNADAMADSVYTYTKDLMNALKAAGATPDMVQIGNETTPGILIHKPNSNTDCWGNGVDKAATSVNGDMGTAAGKANAAKYFNAGIKAVKEVSPTTKTVLHIERIRKSETVNWWMGVIFDDYKIPADVMGFSAYTAYGDGAPDNWKSLFNSLTSKYSKLEFIVAEYNGGDSDNHYNFDGSRKKTREVVRGMNRWIGTFFWEPTIGGAWGAGLFDWKGKDLYANAKAFEEFY</sequence>
<evidence type="ECO:0000256" key="2">
    <source>
        <dbReference type="ARBA" id="ARBA00010687"/>
    </source>
</evidence>
<dbReference type="Pfam" id="PF07745">
    <property type="entry name" value="Glyco_hydro_53"/>
    <property type="match status" value="1"/>
</dbReference>
<dbReference type="SUPFAM" id="SSF51445">
    <property type="entry name" value="(Trans)glycosidases"/>
    <property type="match status" value="1"/>
</dbReference>